<dbReference type="Pfam" id="PF01476">
    <property type="entry name" value="LysM"/>
    <property type="match status" value="3"/>
</dbReference>
<dbReference type="Gene3D" id="3.10.350.10">
    <property type="entry name" value="LysM domain"/>
    <property type="match status" value="3"/>
</dbReference>
<dbReference type="EMBL" id="CP036280">
    <property type="protein sequence ID" value="QDU70995.1"/>
    <property type="molecule type" value="Genomic_DNA"/>
</dbReference>
<evidence type="ECO:0000259" key="2">
    <source>
        <dbReference type="PROSITE" id="PS51782"/>
    </source>
</evidence>
<proteinExistence type="predicted"/>
<feature type="region of interest" description="Disordered" evidence="1">
    <location>
        <begin position="192"/>
        <end position="215"/>
    </location>
</feature>
<dbReference type="SUPFAM" id="SSF54106">
    <property type="entry name" value="LysM domain"/>
    <property type="match status" value="3"/>
</dbReference>
<feature type="region of interest" description="Disordered" evidence="1">
    <location>
        <begin position="261"/>
        <end position="283"/>
    </location>
</feature>
<gene>
    <name evidence="3" type="ORF">Pan265_08390</name>
</gene>
<dbReference type="PROSITE" id="PS51782">
    <property type="entry name" value="LYSM"/>
    <property type="match status" value="3"/>
</dbReference>
<evidence type="ECO:0000256" key="1">
    <source>
        <dbReference type="SAM" id="MobiDB-lite"/>
    </source>
</evidence>
<evidence type="ECO:0000313" key="4">
    <source>
        <dbReference type="Proteomes" id="UP000320386"/>
    </source>
</evidence>
<evidence type="ECO:0000313" key="3">
    <source>
        <dbReference type="EMBL" id="QDU70995.1"/>
    </source>
</evidence>
<feature type="domain" description="LysM" evidence="2">
    <location>
        <begin position="278"/>
        <end position="327"/>
    </location>
</feature>
<protein>
    <submittedName>
        <fullName evidence="3">LysM domain/BON superfamily protein</fullName>
    </submittedName>
</protein>
<dbReference type="PANTHER" id="PTHR34700:SF4">
    <property type="entry name" value="PHAGE-LIKE ELEMENT PBSX PROTEIN XKDP"/>
    <property type="match status" value="1"/>
</dbReference>
<dbReference type="RefSeq" id="WP_145445142.1">
    <property type="nucleotide sequence ID" value="NZ_CP036280.1"/>
</dbReference>
<dbReference type="AlphaFoldDB" id="A0A518BVI4"/>
<dbReference type="InterPro" id="IPR036779">
    <property type="entry name" value="LysM_dom_sf"/>
</dbReference>
<organism evidence="3 4">
    <name type="scientific">Mucisphaera calidilacus</name>
    <dbReference type="NCBI Taxonomy" id="2527982"/>
    <lineage>
        <taxon>Bacteria</taxon>
        <taxon>Pseudomonadati</taxon>
        <taxon>Planctomycetota</taxon>
        <taxon>Phycisphaerae</taxon>
        <taxon>Phycisphaerales</taxon>
        <taxon>Phycisphaeraceae</taxon>
        <taxon>Mucisphaera</taxon>
    </lineage>
</organism>
<dbReference type="OrthoDB" id="9800780at2"/>
<name>A0A518BVI4_9BACT</name>
<accession>A0A518BVI4</accession>
<dbReference type="PANTHER" id="PTHR34700">
    <property type="entry name" value="POTASSIUM BINDING PROTEIN KBP"/>
    <property type="match status" value="1"/>
</dbReference>
<dbReference type="InterPro" id="IPR018392">
    <property type="entry name" value="LysM"/>
</dbReference>
<dbReference type="InterPro" id="IPR052196">
    <property type="entry name" value="Bact_Kbp"/>
</dbReference>
<dbReference type="CDD" id="cd00118">
    <property type="entry name" value="LysM"/>
    <property type="match status" value="2"/>
</dbReference>
<keyword evidence="4" id="KW-1185">Reference proteome</keyword>
<dbReference type="KEGG" id="mcad:Pan265_08390"/>
<dbReference type="SMART" id="SM00257">
    <property type="entry name" value="LysM"/>
    <property type="match status" value="3"/>
</dbReference>
<feature type="domain" description="LysM" evidence="2">
    <location>
        <begin position="140"/>
        <end position="189"/>
    </location>
</feature>
<feature type="domain" description="LysM" evidence="2">
    <location>
        <begin position="211"/>
        <end position="260"/>
    </location>
</feature>
<reference evidence="3 4" key="1">
    <citation type="submission" date="2019-02" db="EMBL/GenBank/DDBJ databases">
        <title>Deep-cultivation of Planctomycetes and their phenomic and genomic characterization uncovers novel biology.</title>
        <authorList>
            <person name="Wiegand S."/>
            <person name="Jogler M."/>
            <person name="Boedeker C."/>
            <person name="Pinto D."/>
            <person name="Vollmers J."/>
            <person name="Rivas-Marin E."/>
            <person name="Kohn T."/>
            <person name="Peeters S.H."/>
            <person name="Heuer A."/>
            <person name="Rast P."/>
            <person name="Oberbeckmann S."/>
            <person name="Bunk B."/>
            <person name="Jeske O."/>
            <person name="Meyerdierks A."/>
            <person name="Storesund J.E."/>
            <person name="Kallscheuer N."/>
            <person name="Luecker S."/>
            <person name="Lage O.M."/>
            <person name="Pohl T."/>
            <person name="Merkel B.J."/>
            <person name="Hornburger P."/>
            <person name="Mueller R.-W."/>
            <person name="Bruemmer F."/>
            <person name="Labrenz M."/>
            <person name="Spormann A.M."/>
            <person name="Op den Camp H."/>
            <person name="Overmann J."/>
            <person name="Amann R."/>
            <person name="Jetten M.S.M."/>
            <person name="Mascher T."/>
            <person name="Medema M.H."/>
            <person name="Devos D.P."/>
            <person name="Kaster A.-K."/>
            <person name="Ovreas L."/>
            <person name="Rohde M."/>
            <person name="Galperin M.Y."/>
            <person name="Jogler C."/>
        </authorList>
    </citation>
    <scope>NUCLEOTIDE SEQUENCE [LARGE SCALE GENOMIC DNA]</scope>
    <source>
        <strain evidence="3 4">Pan265</strain>
    </source>
</reference>
<dbReference type="Proteomes" id="UP000320386">
    <property type="component" value="Chromosome"/>
</dbReference>
<sequence>MNSDTKISLLIGLGMVLVIGIVISDQLAVPNPDDNAPLLDYGLPQPETAAEPAVQRTTRIAVAQPQANPIPTPQEANASVREELLRPVPSRDVPVMRIGSTPPREAVITEPEPAPRVEPPRETPPRLLRLEEKPQQVVERVHTVKSGESLSAIAQRYYGDRNLWRRIAAANPADVGPDGRIVPGARLTIPAAERPVAESRTEPSRPASRPATVRVEEGDSLARLAKRHLGSTDRWDDLYEANRDQLSSPDRIRPGMVLRLPADDRAGAKPSSAGSEDRGYTVKSGDSLSSIAQAKLGSSSRWDEIYALNQDRIKDPDRLILGTAIRLPER</sequence>